<dbReference type="InterPro" id="IPR032809">
    <property type="entry name" value="Put_HupE_UreJ"/>
</dbReference>
<accession>A0A8J3X0D1</accession>
<keyword evidence="1" id="KW-1133">Transmembrane helix</keyword>
<keyword evidence="1" id="KW-0812">Transmembrane</keyword>
<keyword evidence="3" id="KW-1185">Reference proteome</keyword>
<feature type="transmembrane region" description="Helical" evidence="1">
    <location>
        <begin position="58"/>
        <end position="80"/>
    </location>
</feature>
<dbReference type="Pfam" id="PF13795">
    <property type="entry name" value="HupE_UreJ_2"/>
    <property type="match status" value="1"/>
</dbReference>
<evidence type="ECO:0000256" key="1">
    <source>
        <dbReference type="SAM" id="Phobius"/>
    </source>
</evidence>
<sequence>MTDGPTMTPAGPCARPAVLRRCAVIGAIAAAVLLGLPGAAFAHGIGGTSETASGFVWLGFKHMLAGWDHLLFVAGVVLLAGKAKRAAKLISLFALGHSITLIVATLAHWRVNATLVDIVIVLSLVFVGVVGWFGRPKDWRWFATAVLGFGLVHGLGLSTRLQDLLRPEDGVLARVIAFNVGVEFGQLMAVVGMFVLGDVLGHYITWSHARRAALTVVWPTDTGASASAFGGCEVRKRTETYPAGGGHPSKSFFEPADAVPDKGFGHLLGDGYVMVHYQASLSTEQVGELRAYVTGPNAGRVIGAPARGQADVVKAVNADNTLVCGELDLDGIKHFADDWLTDPRSSRPTE</sequence>
<feature type="transmembrane region" description="Helical" evidence="1">
    <location>
        <begin position="141"/>
        <end position="159"/>
    </location>
</feature>
<evidence type="ECO:0000313" key="3">
    <source>
        <dbReference type="Proteomes" id="UP000599074"/>
    </source>
</evidence>
<evidence type="ECO:0000313" key="2">
    <source>
        <dbReference type="EMBL" id="GII23255.1"/>
    </source>
</evidence>
<comment type="caution">
    <text evidence="2">The sequence shown here is derived from an EMBL/GenBank/DDBJ whole genome shotgun (WGS) entry which is preliminary data.</text>
</comment>
<dbReference type="RefSeq" id="WP_168116752.1">
    <property type="nucleotide sequence ID" value="NZ_BOON01000027.1"/>
</dbReference>
<gene>
    <name evidence="2" type="ORF">Pme01_28520</name>
</gene>
<feature type="transmembrane region" description="Helical" evidence="1">
    <location>
        <begin position="171"/>
        <end position="196"/>
    </location>
</feature>
<feature type="transmembrane region" description="Helical" evidence="1">
    <location>
        <begin position="115"/>
        <end position="134"/>
    </location>
</feature>
<dbReference type="EMBL" id="BOON01000027">
    <property type="protein sequence ID" value="GII23255.1"/>
    <property type="molecule type" value="Genomic_DNA"/>
</dbReference>
<proteinExistence type="predicted"/>
<name>A0A8J3X0D1_9ACTN</name>
<protein>
    <submittedName>
        <fullName evidence="2">Uncharacterized protein</fullName>
    </submittedName>
</protein>
<keyword evidence="1" id="KW-0472">Membrane</keyword>
<dbReference type="Proteomes" id="UP000599074">
    <property type="component" value="Unassembled WGS sequence"/>
</dbReference>
<reference evidence="2" key="1">
    <citation type="submission" date="2021-01" db="EMBL/GenBank/DDBJ databases">
        <title>Whole genome shotgun sequence of Planosporangium mesophilum NBRC 109066.</title>
        <authorList>
            <person name="Komaki H."/>
            <person name="Tamura T."/>
        </authorList>
    </citation>
    <scope>NUCLEOTIDE SEQUENCE</scope>
    <source>
        <strain evidence="2">NBRC 109066</strain>
    </source>
</reference>
<dbReference type="AlphaFoldDB" id="A0A8J3X0D1"/>
<feature type="transmembrane region" description="Helical" evidence="1">
    <location>
        <begin position="89"/>
        <end position="109"/>
    </location>
</feature>
<organism evidence="2 3">
    <name type="scientific">Planosporangium mesophilum</name>
    <dbReference type="NCBI Taxonomy" id="689768"/>
    <lineage>
        <taxon>Bacteria</taxon>
        <taxon>Bacillati</taxon>
        <taxon>Actinomycetota</taxon>
        <taxon>Actinomycetes</taxon>
        <taxon>Micromonosporales</taxon>
        <taxon>Micromonosporaceae</taxon>
        <taxon>Planosporangium</taxon>
    </lineage>
</organism>